<dbReference type="InterPro" id="IPR000073">
    <property type="entry name" value="AB_hydrolase_1"/>
</dbReference>
<name>A0AA43QXQ7_9LECA</name>
<dbReference type="EMBL" id="JAPUFD010000021">
    <property type="protein sequence ID" value="MDI1492848.1"/>
    <property type="molecule type" value="Genomic_DNA"/>
</dbReference>
<feature type="chain" id="PRO_5041234299" description="AB hydrolase-1 domain-containing protein" evidence="1">
    <location>
        <begin position="22"/>
        <end position="474"/>
    </location>
</feature>
<dbReference type="InterPro" id="IPR005152">
    <property type="entry name" value="Lipase_secreted"/>
</dbReference>
<comment type="caution">
    <text evidence="3">The sequence shown here is derived from an EMBL/GenBank/DDBJ whole genome shotgun (WGS) entry which is preliminary data.</text>
</comment>
<dbReference type="Gene3D" id="3.40.50.1820">
    <property type="entry name" value="alpha/beta hydrolase"/>
    <property type="match status" value="2"/>
</dbReference>
<organism evidence="3 4">
    <name type="scientific">Ramalina farinacea</name>
    <dbReference type="NCBI Taxonomy" id="258253"/>
    <lineage>
        <taxon>Eukaryota</taxon>
        <taxon>Fungi</taxon>
        <taxon>Dikarya</taxon>
        <taxon>Ascomycota</taxon>
        <taxon>Pezizomycotina</taxon>
        <taxon>Lecanoromycetes</taxon>
        <taxon>OSLEUM clade</taxon>
        <taxon>Lecanoromycetidae</taxon>
        <taxon>Lecanorales</taxon>
        <taxon>Lecanorineae</taxon>
        <taxon>Ramalinaceae</taxon>
        <taxon>Ramalina</taxon>
    </lineage>
</organism>
<sequence>MKNHKHLTRLAFATILATSTAYDILTPQNDTFASTFSFPPPQILSAGINDSLAHNIAVALNFERSNWATPTSVASDPFYTHLPANASSTLPPGSLLKLEPGTNTSLYTIPPSTALSRILYQTTTLNGTAIPASAYILFPYSPLPNNPVVGFAHGTSGGFPDCAPSHLRNLWYHYITPFTLALRGYTVVAPDYAGLGVSRDYNNDTIRHPYTANPAHADDLFYAVQAAQEAFPSLSREFVLVGHSQGGGAVWSAAQRQATRPVQGYLGGVVASPVADTYALAKGAGQAGAGTAMLIANALRDVFPGFEAGTFLSAEGVRRYELVEGIGGCQSVDLEAFADDGLVVDGWWDSWPARKFFDWTRNGGQALGGPMLVLQGTADATVPAELTDRAVNETCAAYPDSALEYVKYPGVDHVPTMYASQPRWLDWIGERFAGTPVTKGCGEAVKVESARPVEEYQPVPNFFLEFAMEGYEVA</sequence>
<reference evidence="3" key="1">
    <citation type="journal article" date="2023" name="Genome Biol. Evol.">
        <title>First Whole Genome Sequence and Flow Cytometry Genome Size Data for the Lichen-Forming Fungus Ramalina farinacea (Ascomycota).</title>
        <authorList>
            <person name="Llewellyn T."/>
            <person name="Mian S."/>
            <person name="Hill R."/>
            <person name="Leitch I.J."/>
            <person name="Gaya E."/>
        </authorList>
    </citation>
    <scope>NUCLEOTIDE SEQUENCE</scope>
    <source>
        <strain evidence="3">LIQ254RAFAR</strain>
    </source>
</reference>
<dbReference type="Proteomes" id="UP001161017">
    <property type="component" value="Unassembled WGS sequence"/>
</dbReference>
<dbReference type="GO" id="GO:0004806">
    <property type="term" value="F:triacylglycerol lipase activity"/>
    <property type="evidence" value="ECO:0007669"/>
    <property type="project" value="InterPro"/>
</dbReference>
<dbReference type="PANTHER" id="PTHR34853:SF1">
    <property type="entry name" value="LIPASE 5"/>
    <property type="match status" value="1"/>
</dbReference>
<feature type="signal peptide" evidence="1">
    <location>
        <begin position="1"/>
        <end position="21"/>
    </location>
</feature>
<proteinExistence type="predicted"/>
<dbReference type="GO" id="GO:0016042">
    <property type="term" value="P:lipid catabolic process"/>
    <property type="evidence" value="ECO:0007669"/>
    <property type="project" value="InterPro"/>
</dbReference>
<keyword evidence="4" id="KW-1185">Reference proteome</keyword>
<keyword evidence="1" id="KW-0732">Signal</keyword>
<evidence type="ECO:0000313" key="4">
    <source>
        <dbReference type="Proteomes" id="UP001161017"/>
    </source>
</evidence>
<dbReference type="AlphaFoldDB" id="A0AA43QXQ7"/>
<gene>
    <name evidence="3" type="ORF">OHK93_004631</name>
</gene>
<accession>A0AA43QXQ7</accession>
<dbReference type="SUPFAM" id="SSF53474">
    <property type="entry name" value="alpha/beta-Hydrolases"/>
    <property type="match status" value="1"/>
</dbReference>
<evidence type="ECO:0000259" key="2">
    <source>
        <dbReference type="Pfam" id="PF12697"/>
    </source>
</evidence>
<feature type="domain" description="AB hydrolase-1" evidence="2">
    <location>
        <begin position="151"/>
        <end position="422"/>
    </location>
</feature>
<dbReference type="Pfam" id="PF12697">
    <property type="entry name" value="Abhydrolase_6"/>
    <property type="match status" value="1"/>
</dbReference>
<protein>
    <recommendedName>
        <fullName evidence="2">AB hydrolase-1 domain-containing protein</fullName>
    </recommendedName>
</protein>
<dbReference type="InterPro" id="IPR029058">
    <property type="entry name" value="AB_hydrolase_fold"/>
</dbReference>
<evidence type="ECO:0000313" key="3">
    <source>
        <dbReference type="EMBL" id="MDI1492848.1"/>
    </source>
</evidence>
<evidence type="ECO:0000256" key="1">
    <source>
        <dbReference type="SAM" id="SignalP"/>
    </source>
</evidence>
<dbReference type="PANTHER" id="PTHR34853">
    <property type="match status" value="1"/>
</dbReference>